<dbReference type="EMBL" id="VOMB01000010">
    <property type="protein sequence ID" value="MBU9763794.1"/>
    <property type="molecule type" value="Genomic_DNA"/>
</dbReference>
<organism evidence="2 3">
    <name type="scientific">[Mycobacterium] fortunisiensis</name>
    <dbReference type="NCBI Taxonomy" id="2600579"/>
    <lineage>
        <taxon>Bacteria</taxon>
        <taxon>Bacillati</taxon>
        <taxon>Actinomycetota</taxon>
        <taxon>Actinomycetes</taxon>
        <taxon>Mycobacteriales</taxon>
        <taxon>Mycobacteriaceae</taxon>
        <taxon>Mycolicibacterium</taxon>
    </lineage>
</organism>
<feature type="compositionally biased region" description="Pro residues" evidence="1">
    <location>
        <begin position="432"/>
        <end position="460"/>
    </location>
</feature>
<feature type="region of interest" description="Disordered" evidence="1">
    <location>
        <begin position="340"/>
        <end position="475"/>
    </location>
</feature>
<protein>
    <submittedName>
        <fullName evidence="2">Uncharacterized protein</fullName>
    </submittedName>
</protein>
<dbReference type="Proteomes" id="UP000812982">
    <property type="component" value="Unassembled WGS sequence"/>
</dbReference>
<evidence type="ECO:0000256" key="1">
    <source>
        <dbReference type="SAM" id="MobiDB-lite"/>
    </source>
</evidence>
<feature type="compositionally biased region" description="Acidic residues" evidence="1">
    <location>
        <begin position="357"/>
        <end position="415"/>
    </location>
</feature>
<feature type="compositionally biased region" description="Basic and acidic residues" evidence="1">
    <location>
        <begin position="416"/>
        <end position="426"/>
    </location>
</feature>
<evidence type="ECO:0000313" key="2">
    <source>
        <dbReference type="EMBL" id="MBU9763794.1"/>
    </source>
</evidence>
<keyword evidence="3" id="KW-1185">Reference proteome</keyword>
<gene>
    <name evidence="2" type="ORF">FR943_08060</name>
</gene>
<accession>A0ABS6KJK8</accession>
<proteinExistence type="predicted"/>
<comment type="caution">
    <text evidence="2">The sequence shown here is derived from an EMBL/GenBank/DDBJ whole genome shotgun (WGS) entry which is preliminary data.</text>
</comment>
<sequence length="475" mass="47885">MDTLAEYVAAAHLLGFQHPDLTAQPGAMYDRYRTEEGLDLGALEADRAALVAAAAVAEQALRLQHDQVDALSAAWQGAGAAASQTFLTHHAAASEQTVAALRTAADALGTLGERLWQAIEDKVAAAIDIEQSCASHRELWLAAARTVRSGVGERDTAAELVDQQVKPFVAEHVGGEWLTAMRTATATVADAYAAALGMIRGAPVPVFAVPGQLGPLVSPQARPAPAPESTAVRPAAAQLPEHSVPPYFSPTAPSAPAGAPAAPAGYLGGAAPAAPAPVAPAAAPAGLAAASPPGTSMPSVDPGAGGLSSGLAGAGSGLAGLGGLGQRLADMFGGLVGADSGADGGYEDNPFRREGLGDDEPEKLFDDDDDEAEDDTGDEDDEDDVIDEGDEGEDDEAAVAEGEAADEEGEPDEPEGQERQEAESPETRAIPLEPPAPTPVPASPSPPAATPQSAPVPDPQTPCEIAADELPQVGG</sequence>
<name>A0ABS6KJK8_9MYCO</name>
<evidence type="ECO:0000313" key="3">
    <source>
        <dbReference type="Proteomes" id="UP000812982"/>
    </source>
</evidence>
<reference evidence="2 3" key="1">
    <citation type="journal article" date="2021" name="Sci. Rep.">
        <title>Phenotypic and genomic hallmarks of a novel, potentially pathogenic rapidly growing Mycobacterium species related to the Mycobacterium fortuitum complex.</title>
        <authorList>
            <person name="Gharbi R."/>
            <person name="Khanna V."/>
            <person name="Frigui W."/>
            <person name="Mhenni B."/>
            <person name="Brosch R."/>
            <person name="Mardassi H."/>
        </authorList>
    </citation>
    <scope>NUCLEOTIDE SEQUENCE [LARGE SCALE GENOMIC DNA]</scope>
    <source>
        <strain evidence="2 3">TNTM28</strain>
    </source>
</reference>
<dbReference type="RefSeq" id="WP_217155797.1">
    <property type="nucleotide sequence ID" value="NZ_VOMB01000010.1"/>
</dbReference>